<dbReference type="Pfam" id="PF25137">
    <property type="entry name" value="ADH_Fe_C"/>
    <property type="match status" value="1"/>
</dbReference>
<name>A0A367M3V8_PSEAI</name>
<dbReference type="EMBL" id="QORE01001062">
    <property type="protein sequence ID" value="RCI72165.1"/>
    <property type="molecule type" value="Genomic_DNA"/>
</dbReference>
<dbReference type="Gene3D" id="1.20.1090.10">
    <property type="entry name" value="Dehydroquinate synthase-like - alpha domain"/>
    <property type="match status" value="1"/>
</dbReference>
<organism evidence="2 3">
    <name type="scientific">Pseudomonas aeruginosa</name>
    <dbReference type="NCBI Taxonomy" id="287"/>
    <lineage>
        <taxon>Bacteria</taxon>
        <taxon>Pseudomonadati</taxon>
        <taxon>Pseudomonadota</taxon>
        <taxon>Gammaproteobacteria</taxon>
        <taxon>Pseudomonadales</taxon>
        <taxon>Pseudomonadaceae</taxon>
        <taxon>Pseudomonas</taxon>
    </lineage>
</organism>
<sequence>APPPGRPRRLRDAGVDEAMLPRLAADARLQQRLLVNNPREVGEADALAIYRAAY</sequence>
<accession>A0A367M3V8</accession>
<dbReference type="InterPro" id="IPR056798">
    <property type="entry name" value="ADH_Fe_C"/>
</dbReference>
<comment type="caution">
    <text evidence="2">The sequence shown here is derived from an EMBL/GenBank/DDBJ whole genome shotgun (WGS) entry which is preliminary data.</text>
</comment>
<reference evidence="2 3" key="1">
    <citation type="submission" date="2018-07" db="EMBL/GenBank/DDBJ databases">
        <title>Mechanisms of high-level aminoglycoside resistance among Gram-negative pathogens in Brazil.</title>
        <authorList>
            <person name="Ballaben A.S."/>
            <person name="Darini A.L.C."/>
            <person name="Doi Y."/>
        </authorList>
    </citation>
    <scope>NUCLEOTIDE SEQUENCE [LARGE SCALE GENOMIC DNA]</scope>
    <source>
        <strain evidence="2 3">B2-305</strain>
    </source>
</reference>
<evidence type="ECO:0000313" key="2">
    <source>
        <dbReference type="EMBL" id="RCI72165.1"/>
    </source>
</evidence>
<dbReference type="AlphaFoldDB" id="A0A367M3V8"/>
<dbReference type="Proteomes" id="UP000253594">
    <property type="component" value="Unassembled WGS sequence"/>
</dbReference>
<feature type="non-terminal residue" evidence="2">
    <location>
        <position position="1"/>
    </location>
</feature>
<dbReference type="SUPFAM" id="SSF56796">
    <property type="entry name" value="Dehydroquinate synthase-like"/>
    <property type="match status" value="1"/>
</dbReference>
<protein>
    <submittedName>
        <fullName evidence="2">Alcohol dehydrogenase</fullName>
    </submittedName>
</protein>
<evidence type="ECO:0000313" key="3">
    <source>
        <dbReference type="Proteomes" id="UP000253594"/>
    </source>
</evidence>
<proteinExistence type="predicted"/>
<feature type="domain" description="Fe-containing alcohol dehydrogenase-like C-terminal" evidence="1">
    <location>
        <begin position="6"/>
        <end position="54"/>
    </location>
</feature>
<evidence type="ECO:0000259" key="1">
    <source>
        <dbReference type="Pfam" id="PF25137"/>
    </source>
</evidence>
<gene>
    <name evidence="2" type="ORF">DT376_25225</name>
</gene>